<dbReference type="EC" id="6.3.5.3" evidence="8"/>
<keyword evidence="5 8" id="KW-0658">Purine biosynthesis</keyword>
<evidence type="ECO:0000259" key="10">
    <source>
        <dbReference type="Pfam" id="PF02769"/>
    </source>
</evidence>
<dbReference type="Pfam" id="PF00586">
    <property type="entry name" value="AIRS"/>
    <property type="match status" value="2"/>
</dbReference>
<dbReference type="InterPro" id="IPR010918">
    <property type="entry name" value="PurM-like_C_dom"/>
</dbReference>
<feature type="active site" evidence="8">
    <location>
        <position position="48"/>
    </location>
</feature>
<evidence type="ECO:0000256" key="3">
    <source>
        <dbReference type="ARBA" id="ARBA00022723"/>
    </source>
</evidence>
<evidence type="ECO:0000256" key="4">
    <source>
        <dbReference type="ARBA" id="ARBA00022741"/>
    </source>
</evidence>
<evidence type="ECO:0000256" key="5">
    <source>
        <dbReference type="ARBA" id="ARBA00022755"/>
    </source>
</evidence>
<dbReference type="HAMAP" id="MF_00420">
    <property type="entry name" value="PurL_2"/>
    <property type="match status" value="1"/>
</dbReference>
<feature type="active site" description="Proton acceptor" evidence="8">
    <location>
        <position position="94"/>
    </location>
</feature>
<keyword evidence="13" id="KW-1185">Reference proteome</keyword>
<dbReference type="Pfam" id="PF02769">
    <property type="entry name" value="AIRS_C"/>
    <property type="match status" value="2"/>
</dbReference>
<dbReference type="CDD" id="cd02204">
    <property type="entry name" value="PurL_repeat2"/>
    <property type="match status" value="1"/>
</dbReference>
<evidence type="ECO:0000256" key="1">
    <source>
        <dbReference type="ARBA" id="ARBA00022490"/>
    </source>
</evidence>
<dbReference type="GO" id="GO:0005524">
    <property type="term" value="F:ATP binding"/>
    <property type="evidence" value="ECO:0007669"/>
    <property type="project" value="UniProtKB-UniRule"/>
</dbReference>
<evidence type="ECO:0000313" key="12">
    <source>
        <dbReference type="EMBL" id="MBB5516563.1"/>
    </source>
</evidence>
<dbReference type="Gene3D" id="3.90.650.10">
    <property type="entry name" value="PurM-like C-terminal domain"/>
    <property type="match status" value="2"/>
</dbReference>
<dbReference type="SUPFAM" id="SSF56042">
    <property type="entry name" value="PurM C-terminal domain-like"/>
    <property type="match status" value="2"/>
</dbReference>
<dbReference type="Pfam" id="PF18072">
    <property type="entry name" value="FGAR-AT_linker"/>
    <property type="match status" value="1"/>
</dbReference>
<dbReference type="InterPro" id="IPR041609">
    <property type="entry name" value="PurL_linker"/>
</dbReference>
<feature type="binding site" evidence="8">
    <location>
        <begin position="93"/>
        <end position="96"/>
    </location>
    <ligand>
        <name>substrate</name>
    </ligand>
</feature>
<dbReference type="NCBIfam" id="NF002290">
    <property type="entry name" value="PRK01213.1"/>
    <property type="match status" value="1"/>
</dbReference>
<comment type="similarity">
    <text evidence="8">Belongs to the FGAMS family.</text>
</comment>
<comment type="subcellular location">
    <subcellularLocation>
        <location evidence="8">Cytoplasm</location>
    </subcellularLocation>
</comment>
<evidence type="ECO:0000256" key="2">
    <source>
        <dbReference type="ARBA" id="ARBA00022598"/>
    </source>
</evidence>
<comment type="function">
    <text evidence="8">Part of the phosphoribosylformylglycinamidine synthase complex involved in the purines biosynthetic pathway. Catalyzes the ATP-dependent conversion of formylglycinamide ribonucleotide (FGAR) and glutamine to yield formylglycinamidine ribonucleotide (FGAM) and glutamate. The FGAM synthase complex is composed of three subunits. PurQ produces an ammonia molecule by converting glutamine to glutamate. PurL transfers the ammonia molecule to FGAR to form FGAM in an ATP-dependent manner. PurS interacts with PurQ and PurL and is thought to assist in the transfer of the ammonia molecule from PurQ to PurL.</text>
</comment>
<accession>A0A840WR93</accession>
<dbReference type="GO" id="GO:0005737">
    <property type="term" value="C:cytoplasm"/>
    <property type="evidence" value="ECO:0007669"/>
    <property type="project" value="UniProtKB-SubCell"/>
</dbReference>
<feature type="binding site" evidence="8">
    <location>
        <position position="239"/>
    </location>
    <ligand>
        <name>substrate</name>
    </ligand>
</feature>
<feature type="binding site" evidence="8">
    <location>
        <position position="115"/>
    </location>
    <ligand>
        <name>substrate</name>
    </ligand>
</feature>
<dbReference type="InterPro" id="IPR036921">
    <property type="entry name" value="PurM-like_N_sf"/>
</dbReference>
<feature type="binding site" evidence="8">
    <location>
        <position position="51"/>
    </location>
    <ligand>
        <name>ATP</name>
        <dbReference type="ChEBI" id="CHEBI:30616"/>
    </ligand>
</feature>
<feature type="binding site" evidence="8">
    <location>
        <position position="267"/>
    </location>
    <ligand>
        <name>Mg(2+)</name>
        <dbReference type="ChEBI" id="CHEBI:18420"/>
        <label>2</label>
    </ligand>
</feature>
<dbReference type="GO" id="GO:0000287">
    <property type="term" value="F:magnesium ion binding"/>
    <property type="evidence" value="ECO:0007669"/>
    <property type="project" value="UniProtKB-UniRule"/>
</dbReference>
<feature type="binding site" evidence="8">
    <location>
        <position position="489"/>
    </location>
    <ligand>
        <name>ATP</name>
        <dbReference type="ChEBI" id="CHEBI:30616"/>
    </ligand>
</feature>
<keyword evidence="1 8" id="KW-0963">Cytoplasm</keyword>
<evidence type="ECO:0000259" key="9">
    <source>
        <dbReference type="Pfam" id="PF00586"/>
    </source>
</evidence>
<feature type="domain" description="PurM-like N-terminal" evidence="9">
    <location>
        <begin position="432"/>
        <end position="550"/>
    </location>
</feature>
<dbReference type="PANTHER" id="PTHR43555:SF1">
    <property type="entry name" value="PHOSPHORIBOSYLFORMYLGLYCINAMIDINE SYNTHASE SUBUNIT PURL"/>
    <property type="match status" value="1"/>
</dbReference>
<keyword evidence="4 8" id="KW-0547">Nucleotide-binding</keyword>
<dbReference type="InterPro" id="IPR036676">
    <property type="entry name" value="PurM-like_C_sf"/>
</dbReference>
<dbReference type="SUPFAM" id="SSF55326">
    <property type="entry name" value="PurM N-terminal domain-like"/>
    <property type="match status" value="2"/>
</dbReference>
<feature type="binding site" evidence="8">
    <location>
        <begin position="311"/>
        <end position="313"/>
    </location>
    <ligand>
        <name>substrate</name>
    </ligand>
</feature>
<proteinExistence type="inferred from homology"/>
<dbReference type="FunFam" id="3.30.1330.10:FF:000004">
    <property type="entry name" value="Phosphoribosylformylglycinamidine synthase subunit PurL"/>
    <property type="match status" value="1"/>
</dbReference>
<dbReference type="AlphaFoldDB" id="A0A840WR93"/>
<keyword evidence="6 8" id="KW-0067">ATP-binding</keyword>
<evidence type="ECO:0000256" key="6">
    <source>
        <dbReference type="ARBA" id="ARBA00022840"/>
    </source>
</evidence>
<name>A0A840WR93_9RHOB</name>
<comment type="caution">
    <text evidence="12">The sequence shown here is derived from an EMBL/GenBank/DDBJ whole genome shotgun (WGS) entry which is preliminary data.</text>
</comment>
<dbReference type="Gene3D" id="3.30.1330.10">
    <property type="entry name" value="PurM-like, N-terminal domain"/>
    <property type="match status" value="2"/>
</dbReference>
<organism evidence="12 13">
    <name type="scientific">Rubricella aquisinus</name>
    <dbReference type="NCBI Taxonomy" id="2028108"/>
    <lineage>
        <taxon>Bacteria</taxon>
        <taxon>Pseudomonadati</taxon>
        <taxon>Pseudomonadota</taxon>
        <taxon>Alphaproteobacteria</taxon>
        <taxon>Rhodobacterales</taxon>
        <taxon>Paracoccaceae</taxon>
        <taxon>Rubricella</taxon>
    </lineage>
</organism>
<evidence type="ECO:0000259" key="11">
    <source>
        <dbReference type="Pfam" id="PF18072"/>
    </source>
</evidence>
<dbReference type="EMBL" id="JACIJS010000007">
    <property type="protein sequence ID" value="MBB5516563.1"/>
    <property type="molecule type" value="Genomic_DNA"/>
</dbReference>
<feature type="binding site" evidence="8">
    <location>
        <position position="529"/>
    </location>
    <ligand>
        <name>substrate</name>
    </ligand>
</feature>
<feature type="domain" description="Phosphoribosylformylglycinamidine synthase linker" evidence="11">
    <location>
        <begin position="15"/>
        <end position="52"/>
    </location>
</feature>
<gene>
    <name evidence="8" type="primary">purL</name>
    <name evidence="12" type="ORF">FHS89_002594</name>
</gene>
<dbReference type="Proteomes" id="UP000553766">
    <property type="component" value="Unassembled WGS sequence"/>
</dbReference>
<feature type="binding site" evidence="8">
    <location>
        <position position="527"/>
    </location>
    <ligand>
        <name>Mg(2+)</name>
        <dbReference type="ChEBI" id="CHEBI:18420"/>
        <label>1</label>
    </ligand>
</feature>
<dbReference type="UniPathway" id="UPA00074">
    <property type="reaction ID" value="UER00128"/>
</dbReference>
<dbReference type="InterPro" id="IPR016188">
    <property type="entry name" value="PurM-like_N"/>
</dbReference>
<sequence>MIQEPALTDDLIAAHGLKPDEYARILEIIGREPTFTELGIFSAMWNEHCSYKSSKKWLRTLPTEGPQVICGPGENAGIVDIGDGQAVVFKMESHNHPSYIEPYQGAATGVGGILRDVFTMGARPIATMNALSFGAPDHPKTKRLLAGVVEGIGGYGNCFGVPNVGGELRFHSAYNGNCLVNAFAAGLADTDKIFYSAASGVGMPVVYLGAKTGRDGVGGATMASAEFDDTIEDKRPTVQVGDPFTEKRLMEATLELMATGAVISIQDMGAAGLTCSAVEMGDKGDLGVRLDLENVPVREEGMTAYEMMLSESQERMLMVLRPEKEAEAKAVFDKWDLDFAIVGETIAEDRFLIMHHGEVKADLPLKALSGTAPEYDRPWVETPAAAPLGDVAEVDAGAALLTLLASPNYGSRAWVWEQYDTMVMADTVVRPGSDAGVVRVHGTDKALAFTADVTPRYCFANPVEGGKQAVAEAYRNLIATGAKPLATTDNLNFGNPEKPEIMGQLVGCIKGIGAACSALDMPIVSGNVSLYNETDGSGILPTPTIGAVGLLEDVSDRITMRAQAGQTLVLIGGAGTHLGQSALLAEVLGRAEGDAPAVDLETERRNGAFVLAARDAGLVAACHDLGDGGLALGLAEMLIAADAGLALDITGTAALFGEDQGRYLVATQDAALLCARAAEHGITAEVLGVVEGDALSIGGASLPVSAMREAYQTALPRLMA</sequence>
<dbReference type="GO" id="GO:0006189">
    <property type="term" value="P:'de novo' IMP biosynthetic process"/>
    <property type="evidence" value="ECO:0007669"/>
    <property type="project" value="UniProtKB-UniRule"/>
</dbReference>
<comment type="caution">
    <text evidence="8">Lacks conserved residue(s) required for the propagation of feature annotation.</text>
</comment>
<dbReference type="GO" id="GO:0004642">
    <property type="term" value="F:phosphoribosylformylglycinamidine synthase activity"/>
    <property type="evidence" value="ECO:0007669"/>
    <property type="project" value="UniProtKB-UniRule"/>
</dbReference>
<dbReference type="NCBIfam" id="TIGR01736">
    <property type="entry name" value="FGAM_synth_II"/>
    <property type="match status" value="1"/>
</dbReference>
<keyword evidence="2 8" id="KW-0436">Ligase</keyword>
<comment type="pathway">
    <text evidence="8">Purine metabolism; IMP biosynthesis via de novo pathway; 5-amino-1-(5-phospho-D-ribosyl)imidazole from N(2)-formyl-N(1)-(5-phospho-D-ribosyl)glycinamide: step 1/2.</text>
</comment>
<feature type="domain" description="PurM-like C-terminal" evidence="10">
    <location>
        <begin position="201"/>
        <end position="351"/>
    </location>
</feature>
<dbReference type="CDD" id="cd02203">
    <property type="entry name" value="PurL_repeat1"/>
    <property type="match status" value="1"/>
</dbReference>
<dbReference type="InterPro" id="IPR010074">
    <property type="entry name" value="PRibForGlyAmidine_synth_PurL"/>
</dbReference>
<feature type="binding site" evidence="8">
    <location>
        <position position="526"/>
    </location>
    <ligand>
        <name>ATP</name>
        <dbReference type="ChEBI" id="CHEBI:30616"/>
    </ligand>
</feature>
<keyword evidence="3 8" id="KW-0479">Metal-binding</keyword>
<feature type="binding site" evidence="8">
    <location>
        <position position="92"/>
    </location>
    <ligand>
        <name>Mg(2+)</name>
        <dbReference type="ChEBI" id="CHEBI:18420"/>
        <label>1</label>
    </ligand>
</feature>
<feature type="domain" description="PurM-like N-terminal" evidence="9">
    <location>
        <begin position="73"/>
        <end position="187"/>
    </location>
</feature>
<dbReference type="PIRSF" id="PIRSF001587">
    <property type="entry name" value="FGAM_synthase_II"/>
    <property type="match status" value="1"/>
</dbReference>
<comment type="catalytic activity">
    <reaction evidence="8">
        <text>N(2)-formyl-N(1)-(5-phospho-beta-D-ribosyl)glycinamide + L-glutamine + ATP + H2O = 2-formamido-N(1)-(5-O-phospho-beta-D-ribosyl)acetamidine + L-glutamate + ADP + phosphate + H(+)</text>
        <dbReference type="Rhea" id="RHEA:17129"/>
        <dbReference type="ChEBI" id="CHEBI:15377"/>
        <dbReference type="ChEBI" id="CHEBI:15378"/>
        <dbReference type="ChEBI" id="CHEBI:29985"/>
        <dbReference type="ChEBI" id="CHEBI:30616"/>
        <dbReference type="ChEBI" id="CHEBI:43474"/>
        <dbReference type="ChEBI" id="CHEBI:58359"/>
        <dbReference type="ChEBI" id="CHEBI:147286"/>
        <dbReference type="ChEBI" id="CHEBI:147287"/>
        <dbReference type="ChEBI" id="CHEBI:456216"/>
        <dbReference type="EC" id="6.3.5.3"/>
    </reaction>
</comment>
<evidence type="ECO:0000313" key="13">
    <source>
        <dbReference type="Proteomes" id="UP000553766"/>
    </source>
</evidence>
<reference evidence="12 13" key="1">
    <citation type="submission" date="2020-08" db="EMBL/GenBank/DDBJ databases">
        <title>Genomic Encyclopedia of Type Strains, Phase IV (KMG-IV): sequencing the most valuable type-strain genomes for metagenomic binning, comparative biology and taxonomic classification.</title>
        <authorList>
            <person name="Goeker M."/>
        </authorList>
    </citation>
    <scope>NUCLEOTIDE SEQUENCE [LARGE SCALE GENOMIC DNA]</scope>
    <source>
        <strain evidence="12 13">DSM 103377</strain>
    </source>
</reference>
<protein>
    <recommendedName>
        <fullName evidence="8">Phosphoribosylformylglycinamidine synthase subunit PurL</fullName>
        <shortName evidence="8">FGAM synthase</shortName>
        <ecNumber evidence="8">6.3.5.3</ecNumber>
    </recommendedName>
    <alternativeName>
        <fullName evidence="8">Formylglycinamide ribonucleotide amidotransferase subunit II</fullName>
        <shortName evidence="8">FGAR amidotransferase II</shortName>
        <shortName evidence="8">FGAR-AT II</shortName>
    </alternativeName>
    <alternativeName>
        <fullName evidence="8">Glutamine amidotransferase PurL</fullName>
    </alternativeName>
    <alternativeName>
        <fullName evidence="8">Phosphoribosylformylglycinamidine synthase subunit II</fullName>
    </alternativeName>
</protein>
<feature type="domain" description="PurM-like C-terminal" evidence="10">
    <location>
        <begin position="563"/>
        <end position="693"/>
    </location>
</feature>
<comment type="subunit">
    <text evidence="8">Monomer. Part of the FGAM synthase complex composed of 1 PurL, 1 PurQ and 2 PurS subunits.</text>
</comment>
<feature type="binding site" evidence="8">
    <location>
        <position position="116"/>
    </location>
    <ligand>
        <name>Mg(2+)</name>
        <dbReference type="ChEBI" id="CHEBI:18420"/>
        <label>2</label>
    </ligand>
</feature>
<feature type="binding site" evidence="8">
    <location>
        <position position="90"/>
    </location>
    <ligand>
        <name>ATP</name>
        <dbReference type="ChEBI" id="CHEBI:30616"/>
    </ligand>
</feature>
<keyword evidence="7 8" id="KW-0460">Magnesium</keyword>
<dbReference type="PANTHER" id="PTHR43555">
    <property type="entry name" value="PHOSPHORIBOSYLFORMYLGLYCINAMIDINE SYNTHASE SUBUNIT PURL"/>
    <property type="match status" value="1"/>
</dbReference>
<evidence type="ECO:0000256" key="8">
    <source>
        <dbReference type="HAMAP-Rule" id="MF_00420"/>
    </source>
</evidence>
<evidence type="ECO:0000256" key="7">
    <source>
        <dbReference type="ARBA" id="ARBA00022842"/>
    </source>
</evidence>